<keyword evidence="4" id="KW-1185">Reference proteome</keyword>
<dbReference type="InterPro" id="IPR012890">
    <property type="entry name" value="GCFC2-like"/>
</dbReference>
<gene>
    <name evidence="3" type="ORF">BVC80_9057g41</name>
</gene>
<proteinExistence type="predicted"/>
<evidence type="ECO:0000313" key="4">
    <source>
        <dbReference type="Proteomes" id="UP000195402"/>
    </source>
</evidence>
<dbReference type="OrthoDB" id="429427at2759"/>
<evidence type="ECO:0000313" key="3">
    <source>
        <dbReference type="EMBL" id="OVA19465.1"/>
    </source>
</evidence>
<reference evidence="3 4" key="1">
    <citation type="journal article" date="2017" name="Mol. Plant">
        <title>The Genome of Medicinal Plant Macleaya cordata Provides New Insights into Benzylisoquinoline Alkaloids Metabolism.</title>
        <authorList>
            <person name="Liu X."/>
            <person name="Liu Y."/>
            <person name="Huang P."/>
            <person name="Ma Y."/>
            <person name="Qing Z."/>
            <person name="Tang Q."/>
            <person name="Cao H."/>
            <person name="Cheng P."/>
            <person name="Zheng Y."/>
            <person name="Yuan Z."/>
            <person name="Zhou Y."/>
            <person name="Liu J."/>
            <person name="Tang Z."/>
            <person name="Zhuo Y."/>
            <person name="Zhang Y."/>
            <person name="Yu L."/>
            <person name="Huang J."/>
            <person name="Yang P."/>
            <person name="Peng Q."/>
            <person name="Zhang J."/>
            <person name="Jiang W."/>
            <person name="Zhang Z."/>
            <person name="Lin K."/>
            <person name="Ro D.K."/>
            <person name="Chen X."/>
            <person name="Xiong X."/>
            <person name="Shang Y."/>
            <person name="Huang S."/>
            <person name="Zeng J."/>
        </authorList>
    </citation>
    <scope>NUCLEOTIDE SEQUENCE [LARGE SCALE GENOMIC DNA]</scope>
    <source>
        <strain evidence="4">cv. BLH2017</strain>
        <tissue evidence="3">Root</tissue>
    </source>
</reference>
<sequence>MQKLHEEHATDILERRAANNADEMMEIEAAVNEAMSVFNRGGASAVMVAAATSAAREQTNLPVQLDEFGKDVNEHKRIDVMQRAEARK</sequence>
<comment type="caution">
    <text evidence="3">The sequence shown here is derived from an EMBL/GenBank/DDBJ whole genome shotgun (WGS) entry which is preliminary data.</text>
</comment>
<accession>A0A200R9S7</accession>
<name>A0A200R9S7_MACCD</name>
<dbReference type="GO" id="GO:0005634">
    <property type="term" value="C:nucleus"/>
    <property type="evidence" value="ECO:0007669"/>
    <property type="project" value="UniProtKB-SubCell"/>
</dbReference>
<dbReference type="AlphaFoldDB" id="A0A200R9S7"/>
<dbReference type="InParanoid" id="A0A200R9S7"/>
<comment type="subcellular location">
    <subcellularLocation>
        <location evidence="1">Nucleus</location>
    </subcellularLocation>
</comment>
<keyword evidence="2" id="KW-0539">Nucleus</keyword>
<dbReference type="STRING" id="56857.A0A200R9S7"/>
<dbReference type="EMBL" id="MVGT01000186">
    <property type="protein sequence ID" value="OVA19465.1"/>
    <property type="molecule type" value="Genomic_DNA"/>
</dbReference>
<dbReference type="PANTHER" id="PTHR12214:SF0">
    <property type="entry name" value="LD29489P"/>
    <property type="match status" value="1"/>
</dbReference>
<protein>
    <submittedName>
        <fullName evidence="3">Uncharacterized protein</fullName>
    </submittedName>
</protein>
<evidence type="ECO:0000256" key="2">
    <source>
        <dbReference type="ARBA" id="ARBA00023242"/>
    </source>
</evidence>
<evidence type="ECO:0000256" key="1">
    <source>
        <dbReference type="ARBA" id="ARBA00004123"/>
    </source>
</evidence>
<dbReference type="Proteomes" id="UP000195402">
    <property type="component" value="Unassembled WGS sequence"/>
</dbReference>
<organism evidence="3 4">
    <name type="scientific">Macleaya cordata</name>
    <name type="common">Five-seeded plume-poppy</name>
    <name type="synonym">Bocconia cordata</name>
    <dbReference type="NCBI Taxonomy" id="56857"/>
    <lineage>
        <taxon>Eukaryota</taxon>
        <taxon>Viridiplantae</taxon>
        <taxon>Streptophyta</taxon>
        <taxon>Embryophyta</taxon>
        <taxon>Tracheophyta</taxon>
        <taxon>Spermatophyta</taxon>
        <taxon>Magnoliopsida</taxon>
        <taxon>Ranunculales</taxon>
        <taxon>Papaveraceae</taxon>
        <taxon>Papaveroideae</taxon>
        <taxon>Macleaya</taxon>
    </lineage>
</organism>
<dbReference type="PANTHER" id="PTHR12214">
    <property type="entry name" value="GC-RICH SEQUENCE DNA-BINDING FACTOR"/>
    <property type="match status" value="1"/>
</dbReference>
<dbReference type="GO" id="GO:0003677">
    <property type="term" value="F:DNA binding"/>
    <property type="evidence" value="ECO:0007669"/>
    <property type="project" value="InterPro"/>
</dbReference>
<dbReference type="GO" id="GO:0000398">
    <property type="term" value="P:mRNA splicing, via spliceosome"/>
    <property type="evidence" value="ECO:0007669"/>
    <property type="project" value="InterPro"/>
</dbReference>